<protein>
    <submittedName>
        <fullName evidence="2">Uncharacterized protein</fullName>
    </submittedName>
</protein>
<accession>A0A068NPU7</accession>
<dbReference type="AlphaFoldDB" id="A0A068NPU7"/>
<keyword evidence="1" id="KW-0812">Transmembrane</keyword>
<evidence type="ECO:0000256" key="1">
    <source>
        <dbReference type="SAM" id="Phobius"/>
    </source>
</evidence>
<dbReference type="EMBL" id="CP007139">
    <property type="protein sequence ID" value="AIE83604.1"/>
    <property type="molecule type" value="Genomic_DNA"/>
</dbReference>
<organism evidence="2 3">
    <name type="scientific">Fimbriimonas ginsengisoli Gsoil 348</name>
    <dbReference type="NCBI Taxonomy" id="661478"/>
    <lineage>
        <taxon>Bacteria</taxon>
        <taxon>Bacillati</taxon>
        <taxon>Armatimonadota</taxon>
        <taxon>Fimbriimonadia</taxon>
        <taxon>Fimbriimonadales</taxon>
        <taxon>Fimbriimonadaceae</taxon>
        <taxon>Fimbriimonas</taxon>
    </lineage>
</organism>
<keyword evidence="1" id="KW-0472">Membrane</keyword>
<keyword evidence="3" id="KW-1185">Reference proteome</keyword>
<dbReference type="HOGENOM" id="CLU_2990077_0_0_0"/>
<sequence length="57" mass="6032">MSAREMKARDERTDTIALLVGTTTVGTFLTGALIWWPGAAITAILGVFAVTAAIRKP</sequence>
<keyword evidence="1" id="KW-1133">Transmembrane helix</keyword>
<gene>
    <name evidence="2" type="ORF">OP10G_0236</name>
</gene>
<proteinExistence type="predicted"/>
<dbReference type="Proteomes" id="UP000027982">
    <property type="component" value="Chromosome"/>
</dbReference>
<evidence type="ECO:0000313" key="2">
    <source>
        <dbReference type="EMBL" id="AIE83604.1"/>
    </source>
</evidence>
<feature type="transmembrane region" description="Helical" evidence="1">
    <location>
        <begin position="35"/>
        <end position="54"/>
    </location>
</feature>
<dbReference type="RefSeq" id="WP_158409106.1">
    <property type="nucleotide sequence ID" value="NZ_CP007139.1"/>
</dbReference>
<dbReference type="KEGG" id="fgi:OP10G_0236"/>
<name>A0A068NPU7_FIMGI</name>
<evidence type="ECO:0000313" key="3">
    <source>
        <dbReference type="Proteomes" id="UP000027982"/>
    </source>
</evidence>
<reference evidence="2 3" key="1">
    <citation type="journal article" date="2014" name="PLoS ONE">
        <title>The first complete genome sequence of the class fimbriimonadia in the phylum armatimonadetes.</title>
        <authorList>
            <person name="Hu Z.Y."/>
            <person name="Wang Y.Z."/>
            <person name="Im W.T."/>
            <person name="Wang S.Y."/>
            <person name="Zhao G.P."/>
            <person name="Zheng H.J."/>
            <person name="Quan Z.X."/>
        </authorList>
    </citation>
    <scope>NUCLEOTIDE SEQUENCE [LARGE SCALE GENOMIC DNA]</scope>
    <source>
        <strain evidence="2">Gsoil 348</strain>
    </source>
</reference>
<dbReference type="STRING" id="661478.OP10G_0236"/>